<organism evidence="2 3">
    <name type="scientific">Pseudomonas frederiksbergensis</name>
    <dbReference type="NCBI Taxonomy" id="104087"/>
    <lineage>
        <taxon>Bacteria</taxon>
        <taxon>Pseudomonadati</taxon>
        <taxon>Pseudomonadota</taxon>
        <taxon>Gammaproteobacteria</taxon>
        <taxon>Pseudomonadales</taxon>
        <taxon>Pseudomonadaceae</taxon>
        <taxon>Pseudomonas</taxon>
    </lineage>
</organism>
<dbReference type="RefSeq" id="WP_071555974.1">
    <property type="nucleotide sequence ID" value="NZ_CP017887.1"/>
</dbReference>
<geneLocation type="plasmid" evidence="2">
    <name>unnamed1</name>
</geneLocation>
<evidence type="ECO:0000313" key="3">
    <source>
        <dbReference type="Proteomes" id="UP000182567"/>
    </source>
</evidence>
<dbReference type="Proteomes" id="UP000182567">
    <property type="component" value="Plasmid unnamed1"/>
</dbReference>
<dbReference type="EMBL" id="CP017887">
    <property type="protein sequence ID" value="APC19470.1"/>
    <property type="molecule type" value="Genomic_DNA"/>
</dbReference>
<dbReference type="OrthoDB" id="9761531at2"/>
<feature type="region of interest" description="Disordered" evidence="1">
    <location>
        <begin position="131"/>
        <end position="156"/>
    </location>
</feature>
<sequence length="156" mass="17223">MSEIFSTQRPVMAAMHALQQMTNASGCFSICSDPQRRGDFEQSLGTIYTELGHLFFEETGPSELGHFTNETIRQGICNPGILLTELIRNFMLAYADNDHQGSARAVFEELDAIAQSVRERRAPALKVALSELDDRPPTPPSPTAKILPFKTRPVGS</sequence>
<dbReference type="GeneID" id="46912021"/>
<proteinExistence type="predicted"/>
<gene>
    <name evidence="2" type="ORF">BLL42_27435</name>
</gene>
<accession>A0A1J0ETZ9</accession>
<protein>
    <submittedName>
        <fullName evidence="2">Uncharacterized protein</fullName>
    </submittedName>
</protein>
<evidence type="ECO:0000313" key="2">
    <source>
        <dbReference type="EMBL" id="APC19470.1"/>
    </source>
</evidence>
<keyword evidence="2" id="KW-0614">Plasmid</keyword>
<dbReference type="AlphaFoldDB" id="A0A1J0ETZ9"/>
<reference evidence="3" key="1">
    <citation type="submission" date="2016-10" db="EMBL/GenBank/DDBJ databases">
        <title>Pseudomonas frederiksbergensis ERGS4:02 complete genome.</title>
        <authorList>
            <person name="Kumar R."/>
            <person name="Acharya V."/>
            <person name="Singh D."/>
        </authorList>
    </citation>
    <scope>NUCLEOTIDE SEQUENCE [LARGE SCALE GENOMIC DNA]</scope>
    <source>
        <strain evidence="3">ERGS4:02</strain>
        <plasmid evidence="3">Plasmid unnamed1</plasmid>
    </source>
</reference>
<name>A0A1J0ETZ9_9PSED</name>
<evidence type="ECO:0000256" key="1">
    <source>
        <dbReference type="SAM" id="MobiDB-lite"/>
    </source>
</evidence>